<keyword evidence="3" id="KW-1185">Reference proteome</keyword>
<evidence type="ECO:0000313" key="2">
    <source>
        <dbReference type="EMBL" id="KAJ7357220.1"/>
    </source>
</evidence>
<protein>
    <submittedName>
        <fullName evidence="2">Uncharacterized protein</fullName>
    </submittedName>
</protein>
<dbReference type="Proteomes" id="UP001218218">
    <property type="component" value="Unassembled WGS sequence"/>
</dbReference>
<reference evidence="2" key="1">
    <citation type="submission" date="2023-03" db="EMBL/GenBank/DDBJ databases">
        <title>Massive genome expansion in bonnet fungi (Mycena s.s.) driven by repeated elements and novel gene families across ecological guilds.</title>
        <authorList>
            <consortium name="Lawrence Berkeley National Laboratory"/>
            <person name="Harder C.B."/>
            <person name="Miyauchi S."/>
            <person name="Viragh M."/>
            <person name="Kuo A."/>
            <person name="Thoen E."/>
            <person name="Andreopoulos B."/>
            <person name="Lu D."/>
            <person name="Skrede I."/>
            <person name="Drula E."/>
            <person name="Henrissat B."/>
            <person name="Morin E."/>
            <person name="Kohler A."/>
            <person name="Barry K."/>
            <person name="LaButti K."/>
            <person name="Morin E."/>
            <person name="Salamov A."/>
            <person name="Lipzen A."/>
            <person name="Mereny Z."/>
            <person name="Hegedus B."/>
            <person name="Baldrian P."/>
            <person name="Stursova M."/>
            <person name="Weitz H."/>
            <person name="Taylor A."/>
            <person name="Grigoriev I.V."/>
            <person name="Nagy L.G."/>
            <person name="Martin F."/>
            <person name="Kauserud H."/>
        </authorList>
    </citation>
    <scope>NUCLEOTIDE SEQUENCE</scope>
    <source>
        <strain evidence="2">CBHHK002</strain>
    </source>
</reference>
<comment type="caution">
    <text evidence="2">The sequence shown here is derived from an EMBL/GenBank/DDBJ whole genome shotgun (WGS) entry which is preliminary data.</text>
</comment>
<proteinExistence type="predicted"/>
<evidence type="ECO:0000256" key="1">
    <source>
        <dbReference type="SAM" id="MobiDB-lite"/>
    </source>
</evidence>
<gene>
    <name evidence="2" type="ORF">DFH08DRAFT_954506</name>
</gene>
<dbReference type="EMBL" id="JARIHO010000008">
    <property type="protein sequence ID" value="KAJ7357220.1"/>
    <property type="molecule type" value="Genomic_DNA"/>
</dbReference>
<dbReference type="AlphaFoldDB" id="A0AAD7AFM5"/>
<name>A0AAD7AFM5_9AGAR</name>
<evidence type="ECO:0000313" key="3">
    <source>
        <dbReference type="Proteomes" id="UP001218218"/>
    </source>
</evidence>
<accession>A0AAD7AFM5</accession>
<sequence>MWSALAPFNLGQWLPYTPHDVHRRKSKLPKSYKPAPLVTPFQKYKRQERVSLMSEDSDSEYSSASSSSSSCSSTSSDGPTSTPQPPLGYFEAQTHPPVSEDARLQMEFAKIRLRPHWDGGHPVPMDIVFEHPHVRRRMERQRLHDRASLALLPRQAPRLFYSNPLELGPSPAPRAPAPHRSSHIVQKWNGMVKAADVAEEDREVYAQLRLQAAKSRPAIGWR</sequence>
<organism evidence="2 3">
    <name type="scientific">Mycena albidolilacea</name>
    <dbReference type="NCBI Taxonomy" id="1033008"/>
    <lineage>
        <taxon>Eukaryota</taxon>
        <taxon>Fungi</taxon>
        <taxon>Dikarya</taxon>
        <taxon>Basidiomycota</taxon>
        <taxon>Agaricomycotina</taxon>
        <taxon>Agaricomycetes</taxon>
        <taxon>Agaricomycetidae</taxon>
        <taxon>Agaricales</taxon>
        <taxon>Marasmiineae</taxon>
        <taxon>Mycenaceae</taxon>
        <taxon>Mycena</taxon>
    </lineage>
</organism>
<feature type="compositionally biased region" description="Low complexity" evidence="1">
    <location>
        <begin position="60"/>
        <end position="81"/>
    </location>
</feature>
<feature type="region of interest" description="Disordered" evidence="1">
    <location>
        <begin position="24"/>
        <end position="94"/>
    </location>
</feature>